<dbReference type="AlphaFoldDB" id="A0A918ZYA2"/>
<dbReference type="EMBL" id="BNBT01000097">
    <property type="protein sequence ID" value="GHE77350.1"/>
    <property type="molecule type" value="Genomic_DNA"/>
</dbReference>
<keyword evidence="2" id="KW-1185">Reference proteome</keyword>
<organism evidence="1 2">
    <name type="scientific">Streptomyces longispororuber</name>
    <dbReference type="NCBI Taxonomy" id="68230"/>
    <lineage>
        <taxon>Bacteria</taxon>
        <taxon>Bacillati</taxon>
        <taxon>Actinomycetota</taxon>
        <taxon>Actinomycetes</taxon>
        <taxon>Kitasatosporales</taxon>
        <taxon>Streptomycetaceae</taxon>
        <taxon>Streptomyces</taxon>
    </lineage>
</organism>
<dbReference type="GO" id="GO:0016491">
    <property type="term" value="F:oxidoreductase activity"/>
    <property type="evidence" value="ECO:0007669"/>
    <property type="project" value="InterPro"/>
</dbReference>
<proteinExistence type="predicted"/>
<dbReference type="InterPro" id="IPR000415">
    <property type="entry name" value="Nitroreductase-like"/>
</dbReference>
<dbReference type="SUPFAM" id="SSF55469">
    <property type="entry name" value="FMN-dependent nitroreductase-like"/>
    <property type="match status" value="1"/>
</dbReference>
<evidence type="ECO:0000313" key="1">
    <source>
        <dbReference type="EMBL" id="GHE77350.1"/>
    </source>
</evidence>
<sequence>MPLVRTPKARAPLVPHMTEGNRAKTASAPLVAILATSHEPLMVVHIGRPGLDTWFPHAPRLPYADVVTTV</sequence>
<reference evidence="1" key="1">
    <citation type="journal article" date="2014" name="Int. J. Syst. Evol. Microbiol.">
        <title>Complete genome sequence of Corynebacterium casei LMG S-19264T (=DSM 44701T), isolated from a smear-ripened cheese.</title>
        <authorList>
            <consortium name="US DOE Joint Genome Institute (JGI-PGF)"/>
            <person name="Walter F."/>
            <person name="Albersmeier A."/>
            <person name="Kalinowski J."/>
            <person name="Ruckert C."/>
        </authorList>
    </citation>
    <scope>NUCLEOTIDE SEQUENCE</scope>
    <source>
        <strain evidence="1">JCM 4784</strain>
    </source>
</reference>
<protein>
    <submittedName>
        <fullName evidence="1">Uncharacterized protein</fullName>
    </submittedName>
</protein>
<dbReference type="Proteomes" id="UP000608024">
    <property type="component" value="Unassembled WGS sequence"/>
</dbReference>
<accession>A0A918ZYA2</accession>
<name>A0A918ZYA2_9ACTN</name>
<reference evidence="1" key="2">
    <citation type="submission" date="2020-09" db="EMBL/GenBank/DDBJ databases">
        <authorList>
            <person name="Sun Q."/>
            <person name="Ohkuma M."/>
        </authorList>
    </citation>
    <scope>NUCLEOTIDE SEQUENCE</scope>
    <source>
        <strain evidence="1">JCM 4784</strain>
    </source>
</reference>
<evidence type="ECO:0000313" key="2">
    <source>
        <dbReference type="Proteomes" id="UP000608024"/>
    </source>
</evidence>
<gene>
    <name evidence="1" type="ORF">GCM10018785_52020</name>
</gene>
<comment type="caution">
    <text evidence="1">The sequence shown here is derived from an EMBL/GenBank/DDBJ whole genome shotgun (WGS) entry which is preliminary data.</text>
</comment>